<organism evidence="2 3">
    <name type="scientific">Pseudovibrio axinellae</name>
    <dbReference type="NCBI Taxonomy" id="989403"/>
    <lineage>
        <taxon>Bacteria</taxon>
        <taxon>Pseudomonadati</taxon>
        <taxon>Pseudomonadota</taxon>
        <taxon>Alphaproteobacteria</taxon>
        <taxon>Hyphomicrobiales</taxon>
        <taxon>Stappiaceae</taxon>
        <taxon>Pseudovibrio</taxon>
    </lineage>
</organism>
<evidence type="ECO:0000256" key="1">
    <source>
        <dbReference type="SAM" id="Phobius"/>
    </source>
</evidence>
<dbReference type="AlphaFoldDB" id="A0A165T060"/>
<evidence type="ECO:0000313" key="2">
    <source>
        <dbReference type="EMBL" id="KZL05114.1"/>
    </source>
</evidence>
<keyword evidence="1" id="KW-1133">Transmembrane helix</keyword>
<dbReference type="RefSeq" id="WP_068010824.1">
    <property type="nucleotide sequence ID" value="NZ_FOFM01000011.1"/>
</dbReference>
<feature type="transmembrane region" description="Helical" evidence="1">
    <location>
        <begin position="12"/>
        <end position="32"/>
    </location>
</feature>
<keyword evidence="1" id="KW-0812">Transmembrane</keyword>
<keyword evidence="3" id="KW-1185">Reference proteome</keyword>
<reference evidence="2 3" key="1">
    <citation type="journal article" date="2016" name="Front. Microbiol.">
        <title>Comparative Genomic Analysis Reveals a Diverse Repertoire of Genes Involved in Prokaryote-Eukaryote Interactions within the Pseudovibrio Genus.</title>
        <authorList>
            <person name="Romano S."/>
            <person name="Fernandez-Guerra A."/>
            <person name="Reen F.J."/>
            <person name="Glockner F.O."/>
            <person name="Crowley S.P."/>
            <person name="O'Sullivan O."/>
            <person name="Cotter P.D."/>
            <person name="Adams C."/>
            <person name="Dobson A.D."/>
            <person name="O'Gara F."/>
        </authorList>
    </citation>
    <scope>NUCLEOTIDE SEQUENCE [LARGE SCALE GENOMIC DNA]</scope>
    <source>
        <strain evidence="2 3">Ad2</strain>
    </source>
</reference>
<dbReference type="EMBL" id="LMCB01000159">
    <property type="protein sequence ID" value="KZL05114.1"/>
    <property type="molecule type" value="Genomic_DNA"/>
</dbReference>
<protein>
    <submittedName>
        <fullName evidence="2">Uncharacterized protein</fullName>
    </submittedName>
</protein>
<name>A0A165T060_9HYPH</name>
<feature type="transmembrane region" description="Helical" evidence="1">
    <location>
        <begin position="71"/>
        <end position="91"/>
    </location>
</feature>
<evidence type="ECO:0000313" key="3">
    <source>
        <dbReference type="Proteomes" id="UP000076577"/>
    </source>
</evidence>
<accession>A0A165T060</accession>
<dbReference type="Proteomes" id="UP000076577">
    <property type="component" value="Unassembled WGS sequence"/>
</dbReference>
<feature type="transmembrane region" description="Helical" evidence="1">
    <location>
        <begin position="38"/>
        <end position="64"/>
    </location>
</feature>
<feature type="transmembrane region" description="Helical" evidence="1">
    <location>
        <begin position="111"/>
        <end position="134"/>
    </location>
</feature>
<comment type="caution">
    <text evidence="2">The sequence shown here is derived from an EMBL/GenBank/DDBJ whole genome shotgun (WGS) entry which is preliminary data.</text>
</comment>
<sequence length="149" mass="15846">MFSKPSLLKRSITAKIFGLAFGLFCIYLINWLNLNVSFVVQFGLILWCITLGGLVALIGVINYLPQLKASLPSWFSGGFICGWMNLLLWLIGGDSLTSIGQGIFPTLGSLLLGVGFVVIGFAFGVVAGFFATLIGGEGAGVARDYTADK</sequence>
<dbReference type="OrthoDB" id="6263677at2"/>
<dbReference type="PATRIC" id="fig|989403.3.peg.4898"/>
<proteinExistence type="predicted"/>
<gene>
    <name evidence="2" type="ORF">PsAD2_04469</name>
</gene>
<keyword evidence="1" id="KW-0472">Membrane</keyword>